<dbReference type="Proteomes" id="UP000291469">
    <property type="component" value="Chromosome"/>
</dbReference>
<dbReference type="OrthoDB" id="9797653at2"/>
<dbReference type="Gene3D" id="3.40.50.10540">
    <property type="entry name" value="Crotonobetainyl-coa:carnitine coa-transferase, domain 1"/>
    <property type="match status" value="1"/>
</dbReference>
<dbReference type="GO" id="GO:0016853">
    <property type="term" value="F:isomerase activity"/>
    <property type="evidence" value="ECO:0007669"/>
    <property type="project" value="UniProtKB-KW"/>
</dbReference>
<dbReference type="InterPro" id="IPR050509">
    <property type="entry name" value="CoA-transferase_III"/>
</dbReference>
<dbReference type="InterPro" id="IPR023606">
    <property type="entry name" value="CoA-Trfase_III_dom_1_sf"/>
</dbReference>
<organism evidence="1 2">
    <name type="scientific">Egibacter rhizosphaerae</name>
    <dbReference type="NCBI Taxonomy" id="1670831"/>
    <lineage>
        <taxon>Bacteria</taxon>
        <taxon>Bacillati</taxon>
        <taxon>Actinomycetota</taxon>
        <taxon>Nitriliruptoria</taxon>
        <taxon>Egibacterales</taxon>
        <taxon>Egibacteraceae</taxon>
        <taxon>Egibacter</taxon>
    </lineage>
</organism>
<name>A0A411YE87_9ACTN</name>
<dbReference type="PANTHER" id="PTHR48228:SF5">
    <property type="entry name" value="ALPHA-METHYLACYL-COA RACEMASE"/>
    <property type="match status" value="1"/>
</dbReference>
<dbReference type="PANTHER" id="PTHR48228">
    <property type="entry name" value="SUCCINYL-COA--D-CITRAMALATE COA-TRANSFERASE"/>
    <property type="match status" value="1"/>
</dbReference>
<accession>A0A411YE87</accession>
<dbReference type="RefSeq" id="WP_131154532.1">
    <property type="nucleotide sequence ID" value="NZ_CP036402.1"/>
</dbReference>
<dbReference type="AlphaFoldDB" id="A0A411YE87"/>
<keyword evidence="2" id="KW-1185">Reference proteome</keyword>
<dbReference type="SUPFAM" id="SSF89796">
    <property type="entry name" value="CoA-transferase family III (CaiB/BaiF)"/>
    <property type="match status" value="1"/>
</dbReference>
<keyword evidence="1" id="KW-0413">Isomerase</keyword>
<proteinExistence type="predicted"/>
<evidence type="ECO:0000313" key="2">
    <source>
        <dbReference type="Proteomes" id="UP000291469"/>
    </source>
</evidence>
<dbReference type="Pfam" id="PF02515">
    <property type="entry name" value="CoA_transf_3"/>
    <property type="match status" value="1"/>
</dbReference>
<protein>
    <submittedName>
        <fullName evidence="1">2-methylfumaryl-CoA isomerase</fullName>
    </submittedName>
</protein>
<dbReference type="InterPro" id="IPR003673">
    <property type="entry name" value="CoA-Trfase_fam_III"/>
</dbReference>
<dbReference type="KEGG" id="erz:ER308_08210"/>
<dbReference type="Gene3D" id="3.30.1540.10">
    <property type="entry name" value="formyl-coa transferase, domain 3"/>
    <property type="match status" value="1"/>
</dbReference>
<sequence>MVQDGVALPLEGVRVVEHGSFVAIPLAGMLLAQLGAEVVRLDPAGGAADLGRLPRSENGESIYWASLNKGKRSVALNLRNIAGRELATRLITDAAPDAGVFLTNVIGRPWLADEELRTHREDLVHVQLTGTPNGGAAVDYTINAATGVPLLTGPGDLGVPVNHVLPAWDVAAGELAALAAVALERQRARTGSGGHLRLSLADVAVSTLGHLGFLAERSLGIDDRDRDGNFVYGTFGTDFPTADGERVMVVAITPRQWRELVAITGLEEAVAALEQGTGVDLDDEAGRFELREALAALLRPWFAARTAEEVAATFADAAVLVQRYRTVDELVHACAGEASALESDRAPEGNARPAPEVTAGVVSWLDQPGIGRLLAAGSALSTGGRSIAPPTAAPTFGGDTEPLLAEVLGLSRTELGRARDAGAFSSG</sequence>
<dbReference type="EMBL" id="CP036402">
    <property type="protein sequence ID" value="QBI19535.1"/>
    <property type="molecule type" value="Genomic_DNA"/>
</dbReference>
<reference evidence="1 2" key="1">
    <citation type="submission" date="2019-01" db="EMBL/GenBank/DDBJ databases">
        <title>Egibacter rhizosphaerae EGI 80759T.</title>
        <authorList>
            <person name="Chen D.-D."/>
            <person name="Tian Y."/>
            <person name="Jiao J.-Y."/>
            <person name="Zhang X.-T."/>
            <person name="Zhang Y.-G."/>
            <person name="Zhang Y."/>
            <person name="Xiao M."/>
            <person name="Shu W.-S."/>
            <person name="Li W.-J."/>
        </authorList>
    </citation>
    <scope>NUCLEOTIDE SEQUENCE [LARGE SCALE GENOMIC DNA]</scope>
    <source>
        <strain evidence="1 2">EGI 80759</strain>
    </source>
</reference>
<evidence type="ECO:0000313" key="1">
    <source>
        <dbReference type="EMBL" id="QBI19535.1"/>
    </source>
</evidence>
<dbReference type="InterPro" id="IPR044855">
    <property type="entry name" value="CoA-Trfase_III_dom3_sf"/>
</dbReference>
<gene>
    <name evidence="1" type="ORF">ER308_08210</name>
</gene>